<dbReference type="InterPro" id="IPR045389">
    <property type="entry name" value="DUF6522"/>
</dbReference>
<organism evidence="1 2">
    <name type="scientific">Rhizobium puerariae</name>
    <dbReference type="NCBI Taxonomy" id="1585791"/>
    <lineage>
        <taxon>Bacteria</taxon>
        <taxon>Pseudomonadati</taxon>
        <taxon>Pseudomonadota</taxon>
        <taxon>Alphaproteobacteria</taxon>
        <taxon>Hyphomicrobiales</taxon>
        <taxon>Rhizobiaceae</taxon>
        <taxon>Rhizobium/Agrobacterium group</taxon>
        <taxon>Rhizobium</taxon>
    </lineage>
</organism>
<accession>A0ABV6ACF2</accession>
<sequence length="90" mass="9939">MRIERDPNGDFILESGELAGRFGLSGEEFRRKIRQGLVASSVERGEGEDAGTCRLSVRIGNRMWRAILTTEGEVGNESVAVLRGRPLPRP</sequence>
<comment type="caution">
    <text evidence="1">The sequence shown here is derived from an EMBL/GenBank/DDBJ whole genome shotgun (WGS) entry which is preliminary data.</text>
</comment>
<dbReference type="Pfam" id="PF20132">
    <property type="entry name" value="DUF6522"/>
    <property type="match status" value="1"/>
</dbReference>
<dbReference type="RefSeq" id="WP_377257298.1">
    <property type="nucleotide sequence ID" value="NZ_JBHMAA010000007.1"/>
</dbReference>
<reference evidence="1 2" key="1">
    <citation type="submission" date="2024-09" db="EMBL/GenBank/DDBJ databases">
        <authorList>
            <person name="Sun Q."/>
            <person name="Mori K."/>
        </authorList>
    </citation>
    <scope>NUCLEOTIDE SEQUENCE [LARGE SCALE GENOMIC DNA]</scope>
    <source>
        <strain evidence="1 2">TBRC 4938</strain>
    </source>
</reference>
<evidence type="ECO:0000313" key="2">
    <source>
        <dbReference type="Proteomes" id="UP001589692"/>
    </source>
</evidence>
<evidence type="ECO:0000313" key="1">
    <source>
        <dbReference type="EMBL" id="MFB9948237.1"/>
    </source>
</evidence>
<keyword evidence="2" id="KW-1185">Reference proteome</keyword>
<dbReference type="EMBL" id="JBHMAA010000007">
    <property type="protein sequence ID" value="MFB9948237.1"/>
    <property type="molecule type" value="Genomic_DNA"/>
</dbReference>
<proteinExistence type="predicted"/>
<name>A0ABV6ACF2_9HYPH</name>
<dbReference type="Proteomes" id="UP001589692">
    <property type="component" value="Unassembled WGS sequence"/>
</dbReference>
<gene>
    <name evidence="1" type="ORF">ACFFP0_05220</name>
</gene>
<protein>
    <submittedName>
        <fullName evidence="1">DUF6522 family protein</fullName>
    </submittedName>
</protein>